<dbReference type="AlphaFoldDB" id="A0A915L7Z9"/>
<sequence>MLETSLTFKLDLETHETFFEKVTSILGANFRYESKFYFENSRENFIWWTQLGVDHILNTIFYDAKSNSILVKKIMQDGIFYDMSKNPSFQILDWYVAKALAYVVALYRKIVHQVESVFDNVTFDDFS</sequence>
<dbReference type="WBParaSite" id="nRc.2.0.1.t45871-RA">
    <property type="protein sequence ID" value="nRc.2.0.1.t45871-RA"/>
    <property type="gene ID" value="nRc.2.0.1.g45871"/>
</dbReference>
<keyword evidence="1" id="KW-1185">Reference proteome</keyword>
<dbReference type="Proteomes" id="UP000887565">
    <property type="component" value="Unplaced"/>
</dbReference>
<accession>A0A915L7Z9</accession>
<organism evidence="1 2">
    <name type="scientific">Romanomermis culicivorax</name>
    <name type="common">Nematode worm</name>
    <dbReference type="NCBI Taxonomy" id="13658"/>
    <lineage>
        <taxon>Eukaryota</taxon>
        <taxon>Metazoa</taxon>
        <taxon>Ecdysozoa</taxon>
        <taxon>Nematoda</taxon>
        <taxon>Enoplea</taxon>
        <taxon>Dorylaimia</taxon>
        <taxon>Mermithida</taxon>
        <taxon>Mermithoidea</taxon>
        <taxon>Mermithidae</taxon>
        <taxon>Romanomermis</taxon>
    </lineage>
</organism>
<evidence type="ECO:0000313" key="1">
    <source>
        <dbReference type="Proteomes" id="UP000887565"/>
    </source>
</evidence>
<protein>
    <submittedName>
        <fullName evidence="2">Uncharacterized protein</fullName>
    </submittedName>
</protein>
<name>A0A915L7Z9_ROMCU</name>
<evidence type="ECO:0000313" key="2">
    <source>
        <dbReference type="WBParaSite" id="nRc.2.0.1.t45871-RA"/>
    </source>
</evidence>
<proteinExistence type="predicted"/>
<reference evidence="2" key="1">
    <citation type="submission" date="2022-11" db="UniProtKB">
        <authorList>
            <consortium name="WormBaseParasite"/>
        </authorList>
    </citation>
    <scope>IDENTIFICATION</scope>
</reference>